<comment type="caution">
    <text evidence="2">The sequence shown here is derived from an EMBL/GenBank/DDBJ whole genome shotgun (WGS) entry which is preliminary data.</text>
</comment>
<reference evidence="2 3" key="1">
    <citation type="submission" date="2020-02" db="EMBL/GenBank/DDBJ databases">
        <title>Draft genome sequence of Haematococcus lacustris strain NIES-144.</title>
        <authorList>
            <person name="Morimoto D."/>
            <person name="Nakagawa S."/>
            <person name="Yoshida T."/>
            <person name="Sawayama S."/>
        </authorList>
    </citation>
    <scope>NUCLEOTIDE SEQUENCE [LARGE SCALE GENOMIC DNA]</scope>
    <source>
        <strain evidence="2 3">NIES-144</strain>
    </source>
</reference>
<feature type="non-terminal residue" evidence="2">
    <location>
        <position position="117"/>
    </location>
</feature>
<evidence type="ECO:0000313" key="3">
    <source>
        <dbReference type="Proteomes" id="UP000485058"/>
    </source>
</evidence>
<keyword evidence="3" id="KW-1185">Reference proteome</keyword>
<sequence>MGGSDTYSRPRNAYATLNKPCRTSAERDLSCLSGKLSFESTARPAAVGTSLYAAKDGAARMASAACIATREGHPAVACIKLLLERRIIASGQTNVEPAGHIGQEGGCNPFHDNDCDK</sequence>
<gene>
    <name evidence="2" type="ORF">HaLaN_29339</name>
</gene>
<evidence type="ECO:0000256" key="1">
    <source>
        <dbReference type="SAM" id="MobiDB-lite"/>
    </source>
</evidence>
<protein>
    <submittedName>
        <fullName evidence="2">Uncharacterized protein</fullName>
    </submittedName>
</protein>
<dbReference type="EMBL" id="BLLF01004930">
    <property type="protein sequence ID" value="GFH30473.1"/>
    <property type="molecule type" value="Genomic_DNA"/>
</dbReference>
<dbReference type="Proteomes" id="UP000485058">
    <property type="component" value="Unassembled WGS sequence"/>
</dbReference>
<organism evidence="2 3">
    <name type="scientific">Haematococcus lacustris</name>
    <name type="common">Green alga</name>
    <name type="synonym">Haematococcus pluvialis</name>
    <dbReference type="NCBI Taxonomy" id="44745"/>
    <lineage>
        <taxon>Eukaryota</taxon>
        <taxon>Viridiplantae</taxon>
        <taxon>Chlorophyta</taxon>
        <taxon>core chlorophytes</taxon>
        <taxon>Chlorophyceae</taxon>
        <taxon>CS clade</taxon>
        <taxon>Chlamydomonadales</taxon>
        <taxon>Haematococcaceae</taxon>
        <taxon>Haematococcus</taxon>
    </lineage>
</organism>
<dbReference type="AlphaFoldDB" id="A0A6A0ADR1"/>
<proteinExistence type="predicted"/>
<feature type="region of interest" description="Disordered" evidence="1">
    <location>
        <begin position="98"/>
        <end position="117"/>
    </location>
</feature>
<evidence type="ECO:0000313" key="2">
    <source>
        <dbReference type="EMBL" id="GFH30473.1"/>
    </source>
</evidence>
<name>A0A6A0ADR1_HAELA</name>
<accession>A0A6A0ADR1</accession>